<feature type="domain" description="CzcB-like C-terminal circularly permuted SH3-like" evidence="4">
    <location>
        <begin position="337"/>
        <end position="388"/>
    </location>
</feature>
<organism evidence="5 6">
    <name type="scientific">Rheinheimera riviphila</name>
    <dbReference type="NCBI Taxonomy" id="1834037"/>
    <lineage>
        <taxon>Bacteria</taxon>
        <taxon>Pseudomonadati</taxon>
        <taxon>Pseudomonadota</taxon>
        <taxon>Gammaproteobacteria</taxon>
        <taxon>Chromatiales</taxon>
        <taxon>Chromatiaceae</taxon>
        <taxon>Rheinheimera</taxon>
    </lineage>
</organism>
<sequence length="394" mass="43823">MKQIIIPSLAMLSLLLASCGEPTSTVPTFELSPQRLQHQISAEGELFAVNAVSIHAPASRGPRFIYEISPEFSEVTPGQRVVTFDATQLQREKRQAGTALAGVAADKSKKLTDQQGDLLKLGLDRLLVKREFSFADQFNIDDVQIRSRLEILDSMQNKEFLADKQHYLGWQQQSFQQKSQGELELLQLQQDQQQSLLSQAESGLNALEIKAPHKGILLFETNWRGEKPEVGRMVFPGDKIGSIPDLSLQHIKLQVIEQEAKGLTAGQQVRFVMAADPGLQLRGKVLKVSQVGRSRERRDPRKYIDVVVEPAAQHPAFMPGKKIRATIEVNSRDDVLQVPLQAIFSAEQQSYVWKQQGSSFEKQSVSLGEKSLTHAEVLSGLAVEDRIALIDIGS</sequence>
<dbReference type="PANTHER" id="PTHR32347:SF14">
    <property type="entry name" value="EFFLUX SYSTEM COMPONENT YKNX-RELATED"/>
    <property type="match status" value="1"/>
</dbReference>
<dbReference type="RefSeq" id="WP_127698883.1">
    <property type="nucleotide sequence ID" value="NZ_SACS01000009.1"/>
</dbReference>
<dbReference type="GO" id="GO:0030313">
    <property type="term" value="C:cell envelope"/>
    <property type="evidence" value="ECO:0007669"/>
    <property type="project" value="UniProtKB-SubCell"/>
</dbReference>
<keyword evidence="2" id="KW-0175">Coiled coil</keyword>
<name>A0A437QSF6_9GAMM</name>
<dbReference type="Gene3D" id="2.40.420.20">
    <property type="match status" value="1"/>
</dbReference>
<dbReference type="OrthoDB" id="8738918at2"/>
<evidence type="ECO:0000313" key="6">
    <source>
        <dbReference type="Proteomes" id="UP000283077"/>
    </source>
</evidence>
<dbReference type="InterPro" id="IPR058649">
    <property type="entry name" value="CzcB_C"/>
</dbReference>
<dbReference type="Gene3D" id="2.40.30.170">
    <property type="match status" value="1"/>
</dbReference>
<dbReference type="AlphaFoldDB" id="A0A437QSF6"/>
<feature type="signal peptide" evidence="3">
    <location>
        <begin position="1"/>
        <end position="19"/>
    </location>
</feature>
<feature type="chain" id="PRO_5019048632" description="CzcB-like C-terminal circularly permuted SH3-like domain-containing protein" evidence="3">
    <location>
        <begin position="20"/>
        <end position="394"/>
    </location>
</feature>
<evidence type="ECO:0000256" key="3">
    <source>
        <dbReference type="SAM" id="SignalP"/>
    </source>
</evidence>
<dbReference type="InterPro" id="IPR050465">
    <property type="entry name" value="UPF0194_transport"/>
</dbReference>
<dbReference type="Proteomes" id="UP000283077">
    <property type="component" value="Unassembled WGS sequence"/>
</dbReference>
<proteinExistence type="predicted"/>
<comment type="caution">
    <text evidence="5">The sequence shown here is derived from an EMBL/GenBank/DDBJ whole genome shotgun (WGS) entry which is preliminary data.</text>
</comment>
<protein>
    <recommendedName>
        <fullName evidence="4">CzcB-like C-terminal circularly permuted SH3-like domain-containing protein</fullName>
    </recommendedName>
</protein>
<dbReference type="Pfam" id="PF25975">
    <property type="entry name" value="CzcB_C"/>
    <property type="match status" value="1"/>
</dbReference>
<accession>A0A437QSF6</accession>
<evidence type="ECO:0000256" key="2">
    <source>
        <dbReference type="ARBA" id="ARBA00023054"/>
    </source>
</evidence>
<evidence type="ECO:0000259" key="4">
    <source>
        <dbReference type="Pfam" id="PF25975"/>
    </source>
</evidence>
<reference evidence="5 6" key="1">
    <citation type="submission" date="2019-01" db="EMBL/GenBank/DDBJ databases">
        <authorList>
            <person name="Chen W.-M."/>
        </authorList>
    </citation>
    <scope>NUCLEOTIDE SEQUENCE [LARGE SCALE GENOMIC DNA]</scope>
    <source>
        <strain evidence="5 6">KYPC3</strain>
    </source>
</reference>
<dbReference type="PROSITE" id="PS51257">
    <property type="entry name" value="PROKAR_LIPOPROTEIN"/>
    <property type="match status" value="1"/>
</dbReference>
<keyword evidence="6" id="KW-1185">Reference proteome</keyword>
<keyword evidence="3" id="KW-0732">Signal</keyword>
<dbReference type="EMBL" id="SACS01000009">
    <property type="protein sequence ID" value="RVU37441.1"/>
    <property type="molecule type" value="Genomic_DNA"/>
</dbReference>
<dbReference type="PANTHER" id="PTHR32347">
    <property type="entry name" value="EFFLUX SYSTEM COMPONENT YKNX-RELATED"/>
    <property type="match status" value="1"/>
</dbReference>
<comment type="subcellular location">
    <subcellularLocation>
        <location evidence="1">Cell envelope</location>
    </subcellularLocation>
</comment>
<gene>
    <name evidence="5" type="ORF">EOE67_09615</name>
</gene>
<evidence type="ECO:0000313" key="5">
    <source>
        <dbReference type="EMBL" id="RVU37441.1"/>
    </source>
</evidence>
<evidence type="ECO:0000256" key="1">
    <source>
        <dbReference type="ARBA" id="ARBA00004196"/>
    </source>
</evidence>